<dbReference type="AlphaFoldDB" id="A0A1B4V091"/>
<dbReference type="InterPro" id="IPR036298">
    <property type="entry name" value="Chalcone_isomerase_sf"/>
</dbReference>
<evidence type="ECO:0000259" key="2">
    <source>
        <dbReference type="Pfam" id="PF16036"/>
    </source>
</evidence>
<feature type="domain" description="Chalcone isomerase" evidence="2">
    <location>
        <begin position="21"/>
        <end position="186"/>
    </location>
</feature>
<gene>
    <name evidence="3" type="ORF">SVA_0277</name>
</gene>
<dbReference type="Proteomes" id="UP000218899">
    <property type="component" value="Chromosome"/>
</dbReference>
<dbReference type="InterPro" id="IPR016088">
    <property type="entry name" value="Chalcone_isomerase_3-sand"/>
</dbReference>
<protein>
    <submittedName>
        <fullName evidence="3">Chalcone isomerase</fullName>
    </submittedName>
</protein>
<evidence type="ECO:0000256" key="1">
    <source>
        <dbReference type="SAM" id="SignalP"/>
    </source>
</evidence>
<sequence>MKRLFLSLVALLVLLPPIAEAREAAGVQVPDAVEVQGEKLALNGAGVRTRFFVKVYVGALYLKQRAGNAAVAIEQAPPKSVRLHFLYKEVSAEKLVEAWNDGFRANTAGDALDRLDERIAQFNVLFPAVRKGDTIRLDLLADGTTRVAVNDQALGTIPGADFQQALLRIWLGEKPADSGLKRAMLGG</sequence>
<feature type="chain" id="PRO_5008571213" evidence="1">
    <location>
        <begin position="22"/>
        <end position="187"/>
    </location>
</feature>
<dbReference type="OrthoDB" id="7277038at2"/>
<keyword evidence="4" id="KW-1185">Reference proteome</keyword>
<accession>A0A1B4V091</accession>
<dbReference type="EMBL" id="AP014936">
    <property type="protein sequence ID" value="BAU46859.1"/>
    <property type="molecule type" value="Genomic_DNA"/>
</dbReference>
<dbReference type="Gene3D" id="3.50.70.10">
    <property type="match status" value="1"/>
</dbReference>
<dbReference type="GO" id="GO:0016872">
    <property type="term" value="F:intramolecular lyase activity"/>
    <property type="evidence" value="ECO:0007669"/>
    <property type="project" value="InterPro"/>
</dbReference>
<dbReference type="KEGG" id="sva:SVA_0277"/>
<proteinExistence type="predicted"/>
<dbReference type="SUPFAM" id="SSF54626">
    <property type="entry name" value="Chalcone isomerase"/>
    <property type="match status" value="1"/>
</dbReference>
<dbReference type="RefSeq" id="WP_096457717.1">
    <property type="nucleotide sequence ID" value="NZ_AP014936.1"/>
</dbReference>
<dbReference type="InterPro" id="IPR016087">
    <property type="entry name" value="Chalcone_isomerase"/>
</dbReference>
<evidence type="ECO:0000313" key="3">
    <source>
        <dbReference type="EMBL" id="BAU46859.1"/>
    </source>
</evidence>
<organism evidence="3 4">
    <name type="scientific">Sulfurifustis variabilis</name>
    <dbReference type="NCBI Taxonomy" id="1675686"/>
    <lineage>
        <taxon>Bacteria</taxon>
        <taxon>Pseudomonadati</taxon>
        <taxon>Pseudomonadota</taxon>
        <taxon>Gammaproteobacteria</taxon>
        <taxon>Acidiferrobacterales</taxon>
        <taxon>Acidiferrobacteraceae</taxon>
        <taxon>Sulfurifustis</taxon>
    </lineage>
</organism>
<keyword evidence="3" id="KW-0413">Isomerase</keyword>
<feature type="signal peptide" evidence="1">
    <location>
        <begin position="1"/>
        <end position="21"/>
    </location>
</feature>
<keyword evidence="1" id="KW-0732">Signal</keyword>
<reference evidence="3 4" key="1">
    <citation type="submission" date="2015-08" db="EMBL/GenBank/DDBJ databases">
        <title>Complete genome sequence of Sulfurifustis variabilis.</title>
        <authorList>
            <person name="Miura A."/>
            <person name="Kojima H."/>
            <person name="Fukui M."/>
        </authorList>
    </citation>
    <scope>NUCLEOTIDE SEQUENCE [LARGE SCALE GENOMIC DNA]</scope>
    <source>
        <strain evidence="4">skN76</strain>
    </source>
</reference>
<evidence type="ECO:0000313" key="4">
    <source>
        <dbReference type="Proteomes" id="UP000218899"/>
    </source>
</evidence>
<name>A0A1B4V091_9GAMM</name>
<dbReference type="Pfam" id="PF16036">
    <property type="entry name" value="Chalcone_3"/>
    <property type="match status" value="1"/>
</dbReference>